<dbReference type="Proteomes" id="UP000656319">
    <property type="component" value="Unassembled WGS sequence"/>
</dbReference>
<proteinExistence type="predicted"/>
<evidence type="ECO:0000313" key="1">
    <source>
        <dbReference type="EMBL" id="CAD6559573.1"/>
    </source>
</evidence>
<accession>A0ABN7IGR0</accession>
<protein>
    <submittedName>
        <fullName evidence="1">Uncharacterized protein</fullName>
    </submittedName>
</protein>
<sequence length="163" mass="18051">MTALTHGHRSLIDLSARDLVAIRMLNNGLSKAEYWIRQHCATLPDEARPARLSDDCSPNATGLRIDVQCVLRESDPCFDPCNENVVANLDGLPVLAVGAGTYGADWRDALEPSLHPLSDMRICHLFRDLYEHGVARDWNELVRIGEISVEISRCSISEPCRGA</sequence>
<dbReference type="EMBL" id="CAJHCQ010000027">
    <property type="protein sequence ID" value="CAD6559573.1"/>
    <property type="molecule type" value="Genomic_DNA"/>
</dbReference>
<comment type="caution">
    <text evidence="1">The sequence shown here is derived from an EMBL/GenBank/DDBJ whole genome shotgun (WGS) entry which is preliminary data.</text>
</comment>
<gene>
    <name evidence="1" type="ORF">LMG27952_06899</name>
</gene>
<name>A0ABN7IGR0_9BURK</name>
<keyword evidence="2" id="KW-1185">Reference proteome</keyword>
<organism evidence="1 2">
    <name type="scientific">Paraburkholderia hiiakae</name>
    <dbReference type="NCBI Taxonomy" id="1081782"/>
    <lineage>
        <taxon>Bacteria</taxon>
        <taxon>Pseudomonadati</taxon>
        <taxon>Pseudomonadota</taxon>
        <taxon>Betaproteobacteria</taxon>
        <taxon>Burkholderiales</taxon>
        <taxon>Burkholderiaceae</taxon>
        <taxon>Paraburkholderia</taxon>
    </lineage>
</organism>
<reference evidence="1 2" key="1">
    <citation type="submission" date="2020-10" db="EMBL/GenBank/DDBJ databases">
        <authorList>
            <person name="Peeters C."/>
        </authorList>
    </citation>
    <scope>NUCLEOTIDE SEQUENCE [LARGE SCALE GENOMIC DNA]</scope>
    <source>
        <strain evidence="1 2">LMG 27952</strain>
    </source>
</reference>
<evidence type="ECO:0000313" key="2">
    <source>
        <dbReference type="Proteomes" id="UP000656319"/>
    </source>
</evidence>